<keyword evidence="6 7" id="KW-0961">Cell wall biogenesis/degradation</keyword>
<dbReference type="PANTHER" id="PTHR30518">
    <property type="entry name" value="ENDOLYTIC MUREIN TRANSGLYCOSYLASE"/>
    <property type="match status" value="1"/>
</dbReference>
<evidence type="ECO:0000256" key="6">
    <source>
        <dbReference type="ARBA" id="ARBA00023316"/>
    </source>
</evidence>
<dbReference type="Proteomes" id="UP001173801">
    <property type="component" value="Unassembled WGS sequence"/>
</dbReference>
<comment type="caution">
    <text evidence="8">The sequence shown here is derived from an EMBL/GenBank/DDBJ whole genome shotgun (WGS) entry which is preliminary data.</text>
</comment>
<evidence type="ECO:0000256" key="1">
    <source>
        <dbReference type="ARBA" id="ARBA00022475"/>
    </source>
</evidence>
<dbReference type="PANTHER" id="PTHR30518:SF2">
    <property type="entry name" value="ENDOLYTIC MUREIN TRANSGLYCOSYLASE"/>
    <property type="match status" value="1"/>
</dbReference>
<dbReference type="EMBL" id="JANURM010000002">
    <property type="protein sequence ID" value="MDL0088264.1"/>
    <property type="molecule type" value="Genomic_DNA"/>
</dbReference>
<comment type="similarity">
    <text evidence="7">Belongs to the transglycosylase MltG family.</text>
</comment>
<reference evidence="8" key="2">
    <citation type="journal article" date="2023" name="Microorganisms">
        <title>Isolation and Genomic Characteristics of Cat-Borne Campylobacter felis sp. nov. and Sheep-Borne Campylobacter ovis sp. nov.</title>
        <authorList>
            <person name="Wang H."/>
            <person name="Li Y."/>
            <person name="Gu Y."/>
            <person name="Zhou G."/>
            <person name="Chen X."/>
            <person name="Zhang X."/>
            <person name="Shao Z."/>
            <person name="Zhang J."/>
            <person name="Zhang M."/>
        </authorList>
    </citation>
    <scope>NUCLEOTIDE SEQUENCE</scope>
    <source>
        <strain evidence="8">PS10</strain>
    </source>
</reference>
<keyword evidence="5 7" id="KW-0456">Lyase</keyword>
<feature type="site" description="Important for catalytic activity" evidence="7">
    <location>
        <position position="203"/>
    </location>
</feature>
<dbReference type="NCBIfam" id="TIGR00247">
    <property type="entry name" value="endolytic transglycosylase MltG"/>
    <property type="match status" value="1"/>
</dbReference>
<dbReference type="InterPro" id="IPR003770">
    <property type="entry name" value="MLTG-like"/>
</dbReference>
<reference evidence="8" key="1">
    <citation type="submission" date="2022-08" db="EMBL/GenBank/DDBJ databases">
        <authorList>
            <person name="Wang H."/>
        </authorList>
    </citation>
    <scope>NUCLEOTIDE SEQUENCE</scope>
    <source>
        <strain evidence="8">PS10</strain>
    </source>
</reference>
<evidence type="ECO:0000256" key="4">
    <source>
        <dbReference type="ARBA" id="ARBA00023136"/>
    </source>
</evidence>
<evidence type="ECO:0000256" key="5">
    <source>
        <dbReference type="ARBA" id="ARBA00023239"/>
    </source>
</evidence>
<dbReference type="HAMAP" id="MF_02065">
    <property type="entry name" value="MltG"/>
    <property type="match status" value="1"/>
</dbReference>
<comment type="subcellular location">
    <subcellularLocation>
        <location evidence="7">Cell membrane</location>
        <topology evidence="7">Single-pass membrane protein</topology>
    </subcellularLocation>
</comment>
<comment type="function">
    <text evidence="7">Functions as a peptidoglycan terminase that cleaves nascent peptidoglycan strands endolytically to terminate their elongation.</text>
</comment>
<gene>
    <name evidence="7 8" type="primary">mltG</name>
    <name evidence="8" type="ORF">NYG85_02585</name>
</gene>
<accession>A0ABT7HPD8</accession>
<keyword evidence="3 7" id="KW-1133">Transmembrane helix</keyword>
<keyword evidence="2 7" id="KW-0812">Transmembrane</keyword>
<keyword evidence="9" id="KW-1185">Reference proteome</keyword>
<comment type="catalytic activity">
    <reaction evidence="7">
        <text>a peptidoglycan chain = a peptidoglycan chain with N-acetyl-1,6-anhydromuramyl-[peptide] at the reducing end + a peptidoglycan chain with N-acetylglucosamine at the non-reducing end.</text>
        <dbReference type="EC" id="4.2.2.29"/>
    </reaction>
</comment>
<dbReference type="Gene3D" id="3.30.160.60">
    <property type="entry name" value="Classic Zinc Finger"/>
    <property type="match status" value="1"/>
</dbReference>
<proteinExistence type="inferred from homology"/>
<protein>
    <recommendedName>
        <fullName evidence="7">Endolytic murein transglycosylase</fullName>
        <ecNumber evidence="7">4.2.2.29</ecNumber>
    </recommendedName>
    <alternativeName>
        <fullName evidence="7">Peptidoglycan lytic transglycosylase</fullName>
    </alternativeName>
    <alternativeName>
        <fullName evidence="7">Peptidoglycan polymerization terminase</fullName>
    </alternativeName>
</protein>
<dbReference type="EC" id="4.2.2.29" evidence="7"/>
<evidence type="ECO:0000313" key="8">
    <source>
        <dbReference type="EMBL" id="MDL0088264.1"/>
    </source>
</evidence>
<name>A0ABT7HPD8_9BACT</name>
<evidence type="ECO:0000256" key="3">
    <source>
        <dbReference type="ARBA" id="ARBA00022989"/>
    </source>
</evidence>
<dbReference type="RefSeq" id="WP_284937138.1">
    <property type="nucleotide sequence ID" value="NZ_JANURM010000002.1"/>
</dbReference>
<evidence type="ECO:0000256" key="2">
    <source>
        <dbReference type="ARBA" id="ARBA00022692"/>
    </source>
</evidence>
<dbReference type="Pfam" id="PF02618">
    <property type="entry name" value="YceG"/>
    <property type="match status" value="1"/>
</dbReference>
<evidence type="ECO:0000256" key="7">
    <source>
        <dbReference type="HAMAP-Rule" id="MF_02065"/>
    </source>
</evidence>
<sequence>MMKNFIKNPIVFIIFDILVIFILSVLFYLSRPIDTSRVVFIPKGSVSEIIAYLSSRNFMVSSVDKYAVAMIGHIQSGWIDMKETRLARIDFLKRLTTAKAAMTEITLIPGETTMVFLNETAKKLGLNATKLNAEYNALAKIQDGFLIPETYKIPIGMSERHLAYYLVNLSQKTQEELSRKIYGEYNERRWFKILTIASIIQKEAANDAEMPLVSSVIYNRLAKNMRLQMDGTLNYDLYSHEKITAQRIRTDTSEFNTYLNDGLPPRPVCVVSINAIKAAISPAKSDFLYFVLDRGAKKHKFSKTLKEHNENIK</sequence>
<organism evidence="8 9">
    <name type="scientific">Campylobacter gastrosuis</name>
    <dbReference type="NCBI Taxonomy" id="2974576"/>
    <lineage>
        <taxon>Bacteria</taxon>
        <taxon>Pseudomonadati</taxon>
        <taxon>Campylobacterota</taxon>
        <taxon>Epsilonproteobacteria</taxon>
        <taxon>Campylobacterales</taxon>
        <taxon>Campylobacteraceae</taxon>
        <taxon>Campylobacter</taxon>
    </lineage>
</organism>
<keyword evidence="4 7" id="KW-0472">Membrane</keyword>
<feature type="transmembrane region" description="Helical" evidence="7">
    <location>
        <begin position="9"/>
        <end position="29"/>
    </location>
</feature>
<evidence type="ECO:0000313" key="9">
    <source>
        <dbReference type="Proteomes" id="UP001173801"/>
    </source>
</evidence>
<keyword evidence="1 7" id="KW-1003">Cell membrane</keyword>